<protein>
    <submittedName>
        <fullName evidence="2">Uncharacterized protein</fullName>
    </submittedName>
</protein>
<organism evidence="2 3">
    <name type="scientific">Ganoderma sinense ZZ0214-1</name>
    <dbReference type="NCBI Taxonomy" id="1077348"/>
    <lineage>
        <taxon>Eukaryota</taxon>
        <taxon>Fungi</taxon>
        <taxon>Dikarya</taxon>
        <taxon>Basidiomycota</taxon>
        <taxon>Agaricomycotina</taxon>
        <taxon>Agaricomycetes</taxon>
        <taxon>Polyporales</taxon>
        <taxon>Polyporaceae</taxon>
        <taxon>Ganoderma</taxon>
    </lineage>
</organism>
<dbReference type="AlphaFoldDB" id="A0A2G8SHC8"/>
<evidence type="ECO:0000313" key="3">
    <source>
        <dbReference type="Proteomes" id="UP000230002"/>
    </source>
</evidence>
<feature type="region of interest" description="Disordered" evidence="1">
    <location>
        <begin position="455"/>
        <end position="484"/>
    </location>
</feature>
<dbReference type="Proteomes" id="UP000230002">
    <property type="component" value="Unassembled WGS sequence"/>
</dbReference>
<gene>
    <name evidence="2" type="ORF">GSI_04619</name>
</gene>
<dbReference type="OrthoDB" id="2751071at2759"/>
<evidence type="ECO:0000256" key="1">
    <source>
        <dbReference type="SAM" id="MobiDB-lite"/>
    </source>
</evidence>
<comment type="caution">
    <text evidence="2">The sequence shown here is derived from an EMBL/GenBank/DDBJ whole genome shotgun (WGS) entry which is preliminary data.</text>
</comment>
<sequence>MATSIDTPRFSDLASSLPITDRASLVGLSDHNVRVLSAAKADEYRKFALALLSIYNAVAPIHRLPFEVLSTIFEMCWMNRRSFCIGHVCRQWRCVLLDTPAFWASAVEGEPFRLQDPSNGYLQAMLERSIPQAITPLFRNFFQDMSPCLALHADRVVSLAVILGDHPELAELWSCLNAGMRSLKTLAISLFNDPWWALGTPTPDEILRLSPTTLPRLARVTAPGSFLKYFTIPSLRHITLQNAAVQHAYNHRLPSDEYLRNALAVCALNLESLALRNVSPPGGYEDAPLSLPTLHKLVIEDTARPCAVMLSRLVLPDTTHIQASIDGCTSLCAAVPPSAPAIQSALSATDTVAILGISNTNTIALHCCSGTTNFQTSLLTAALHAPEPRRALAPDDLVRFFRHKPGVANVVLGELDSRDVPAVDLRAFPALRRIVAGGSMAHHVLRELARTVTVRVTDSSESESESDDEIQTGELGGDPRPGDEVQVRAICPELDMLNLDFEFKLCVERREDGSVQVPQPAVTQMDSETRGAVVDAHFRALCAELERVLPLRAKTGAKPLRLELGCPDWRQWWLAGSEGGQMWAADLEANTAELELEPWGPIVERLEKLVDGPVMFNGY</sequence>
<dbReference type="EMBL" id="AYKW01000008">
    <property type="protein sequence ID" value="PIL33169.1"/>
    <property type="molecule type" value="Genomic_DNA"/>
</dbReference>
<proteinExistence type="predicted"/>
<keyword evidence="3" id="KW-1185">Reference proteome</keyword>
<evidence type="ECO:0000313" key="2">
    <source>
        <dbReference type="EMBL" id="PIL33169.1"/>
    </source>
</evidence>
<accession>A0A2G8SHC8</accession>
<feature type="compositionally biased region" description="Acidic residues" evidence="1">
    <location>
        <begin position="460"/>
        <end position="471"/>
    </location>
</feature>
<reference evidence="2 3" key="1">
    <citation type="journal article" date="2015" name="Sci. Rep.">
        <title>Chromosome-level genome map provides insights into diverse defense mechanisms in the medicinal fungus Ganoderma sinense.</title>
        <authorList>
            <person name="Zhu Y."/>
            <person name="Xu J."/>
            <person name="Sun C."/>
            <person name="Zhou S."/>
            <person name="Xu H."/>
            <person name="Nelson D.R."/>
            <person name="Qian J."/>
            <person name="Song J."/>
            <person name="Luo H."/>
            <person name="Xiang L."/>
            <person name="Li Y."/>
            <person name="Xu Z."/>
            <person name="Ji A."/>
            <person name="Wang L."/>
            <person name="Lu S."/>
            <person name="Hayward A."/>
            <person name="Sun W."/>
            <person name="Li X."/>
            <person name="Schwartz D.C."/>
            <person name="Wang Y."/>
            <person name="Chen S."/>
        </authorList>
    </citation>
    <scope>NUCLEOTIDE SEQUENCE [LARGE SCALE GENOMIC DNA]</scope>
    <source>
        <strain evidence="2 3">ZZ0214-1</strain>
    </source>
</reference>
<name>A0A2G8SHC8_9APHY</name>